<dbReference type="PANTHER" id="PTHR12658">
    <property type="entry name" value="BETA-TUBULIN COFACTOR D"/>
    <property type="match status" value="1"/>
</dbReference>
<dbReference type="GO" id="GO:0016328">
    <property type="term" value="C:lateral plasma membrane"/>
    <property type="evidence" value="ECO:0007669"/>
    <property type="project" value="TreeGrafter"/>
</dbReference>
<dbReference type="InterPro" id="IPR033162">
    <property type="entry name" value="TBCD"/>
</dbReference>
<dbReference type="GO" id="GO:0007023">
    <property type="term" value="P:post-chaperonin tubulin folding pathway"/>
    <property type="evidence" value="ECO:0007669"/>
    <property type="project" value="InterPro"/>
</dbReference>
<keyword evidence="5" id="KW-1185">Reference proteome</keyword>
<dbReference type="OrthoDB" id="10253476at2759"/>
<accession>A0A7D9E1U5</accession>
<evidence type="ECO:0000313" key="5">
    <source>
        <dbReference type="Proteomes" id="UP001152795"/>
    </source>
</evidence>
<comment type="caution">
    <text evidence="4">The sequence shown here is derived from an EMBL/GenBank/DDBJ whole genome shotgun (WGS) entry which is preliminary data.</text>
</comment>
<dbReference type="EMBL" id="CACRXK020003627">
    <property type="protein sequence ID" value="CAB3999616.1"/>
    <property type="molecule type" value="Genomic_DNA"/>
</dbReference>
<dbReference type="GO" id="GO:0000226">
    <property type="term" value="P:microtubule cytoskeleton organization"/>
    <property type="evidence" value="ECO:0007669"/>
    <property type="project" value="TreeGrafter"/>
</dbReference>
<evidence type="ECO:0000259" key="3">
    <source>
        <dbReference type="Pfam" id="PF12612"/>
    </source>
</evidence>
<dbReference type="Pfam" id="PF12612">
    <property type="entry name" value="TFCD_C"/>
    <property type="match status" value="1"/>
</dbReference>
<dbReference type="InterPro" id="IPR022577">
    <property type="entry name" value="TBCD_C"/>
</dbReference>
<reference evidence="4" key="1">
    <citation type="submission" date="2020-04" db="EMBL/GenBank/DDBJ databases">
        <authorList>
            <person name="Alioto T."/>
            <person name="Alioto T."/>
            <person name="Gomez Garrido J."/>
        </authorList>
    </citation>
    <scope>NUCLEOTIDE SEQUENCE</scope>
    <source>
        <strain evidence="4">A484AB</strain>
    </source>
</reference>
<dbReference type="AlphaFoldDB" id="A0A7D9E1U5"/>
<comment type="similarity">
    <text evidence="1">Belongs to the TBCD family.</text>
</comment>
<proteinExistence type="inferred from homology"/>
<dbReference type="PANTHER" id="PTHR12658:SF0">
    <property type="entry name" value="TUBULIN-SPECIFIC CHAPERONE D"/>
    <property type="match status" value="1"/>
</dbReference>
<dbReference type="GO" id="GO:0007021">
    <property type="term" value="P:tubulin complex assembly"/>
    <property type="evidence" value="ECO:0007669"/>
    <property type="project" value="InterPro"/>
</dbReference>
<dbReference type="InterPro" id="IPR016024">
    <property type="entry name" value="ARM-type_fold"/>
</dbReference>
<gene>
    <name evidence="4" type="ORF">PACLA_8A009230</name>
</gene>
<dbReference type="GO" id="GO:0005096">
    <property type="term" value="F:GTPase activator activity"/>
    <property type="evidence" value="ECO:0007669"/>
    <property type="project" value="InterPro"/>
</dbReference>
<dbReference type="SUPFAM" id="SSF48371">
    <property type="entry name" value="ARM repeat"/>
    <property type="match status" value="1"/>
</dbReference>
<dbReference type="InterPro" id="IPR011989">
    <property type="entry name" value="ARM-like"/>
</dbReference>
<dbReference type="Gene3D" id="1.25.10.10">
    <property type="entry name" value="Leucine-rich Repeat Variant"/>
    <property type="match status" value="1"/>
</dbReference>
<protein>
    <recommendedName>
        <fullName evidence="2">Tubulin-specific chaperone D</fullName>
    </recommendedName>
</protein>
<evidence type="ECO:0000256" key="1">
    <source>
        <dbReference type="ARBA" id="ARBA00006853"/>
    </source>
</evidence>
<evidence type="ECO:0000313" key="4">
    <source>
        <dbReference type="EMBL" id="CAB3999616.1"/>
    </source>
</evidence>
<sequence>MGELCKNLHVTTKRNRLPVDGVYVAQYEEYRQSLIDHLYKVKLGHWDISIRELVSKALYNLADRDPEVMAKQVLPTILPLTVGWDLNTRHGSILCAAELTHALYCYGAENNRSLLDILGSSCVEELENIIPKLTEAKLFRGQGGELMRPAVCHFIEKMSLSKFECFNVETVVTWRNTIDDNLNHLQRSIQEKAVGALRHFTTHFYQTKDGRAVPDIQESLITVYIEKLKHPSQTMREGFTLAFGALPKFMLDGYLLKVIDSLLQVTEIPEKDAGKFAQSRADALHSLANIAETVGVQREGVGNCVINESTMARLYQCCFKAMKDYTIDSRGDVGSWSRKAAMTCLLKLTLVVTKTDTELLSKETCSQMMCCLLKQCSEKIDHTRAHAGEIMLKLIHKQNPAIPNIPEHKILCDVFPREDCENLNWGAAAEVFRKISKLLEIRCYQYAVLSGIILSAGGLSECLIRQAGVSLENFLGRLSATRQDEALMNFAENLVKLFREFQKNDRVIIPLFKVLDHLFSIGSLNFLANEGGESISEALFDLTQNEIARIPDARKIIVSINVFSGLLQFPGKTRRRSLQRLLILLCHKYPRVRKATADSLYTALITYDDIASDESVEEVLDILSETLWEETVDQIRPQRNILCDLLGVPKPVLKNTAKGKAKPETSAAQDPLSSYKDLVSRVDY</sequence>
<evidence type="ECO:0000256" key="2">
    <source>
        <dbReference type="ARBA" id="ARBA00015003"/>
    </source>
</evidence>
<dbReference type="GO" id="GO:0070830">
    <property type="term" value="P:bicellular tight junction assembly"/>
    <property type="evidence" value="ECO:0007669"/>
    <property type="project" value="TreeGrafter"/>
</dbReference>
<dbReference type="GO" id="GO:0048487">
    <property type="term" value="F:beta-tubulin binding"/>
    <property type="evidence" value="ECO:0007669"/>
    <property type="project" value="InterPro"/>
</dbReference>
<dbReference type="Proteomes" id="UP001152795">
    <property type="component" value="Unassembled WGS sequence"/>
</dbReference>
<name>A0A7D9E1U5_PARCT</name>
<organism evidence="4 5">
    <name type="scientific">Paramuricea clavata</name>
    <name type="common">Red gorgonian</name>
    <name type="synonym">Violescent sea-whip</name>
    <dbReference type="NCBI Taxonomy" id="317549"/>
    <lineage>
        <taxon>Eukaryota</taxon>
        <taxon>Metazoa</taxon>
        <taxon>Cnidaria</taxon>
        <taxon>Anthozoa</taxon>
        <taxon>Octocorallia</taxon>
        <taxon>Malacalcyonacea</taxon>
        <taxon>Plexauridae</taxon>
        <taxon>Paramuricea</taxon>
    </lineage>
</organism>
<feature type="domain" description="Tubulin-folding cofactor D C-terminal" evidence="3">
    <location>
        <begin position="367"/>
        <end position="555"/>
    </location>
</feature>
<dbReference type="GO" id="GO:0034333">
    <property type="term" value="P:adherens junction assembly"/>
    <property type="evidence" value="ECO:0007669"/>
    <property type="project" value="TreeGrafter"/>
</dbReference>